<proteinExistence type="predicted"/>
<dbReference type="AlphaFoldDB" id="A0AAD2GRN9"/>
<dbReference type="Gene3D" id="1.25.40.10">
    <property type="entry name" value="Tetratricopeptide repeat domain"/>
    <property type="match status" value="3"/>
</dbReference>
<gene>
    <name evidence="2" type="ORF">MYCIT1_LOCUS100</name>
</gene>
<dbReference type="PANTHER" id="PTHR23082">
    <property type="entry name" value="TRANSCRIPTION INITIATION FACTOR IIIC TFIIIC , POLYPEPTIDE 3-RELATED"/>
    <property type="match status" value="1"/>
</dbReference>
<dbReference type="SMART" id="SM00028">
    <property type="entry name" value="TPR"/>
    <property type="match status" value="7"/>
</dbReference>
<protein>
    <recommendedName>
        <fullName evidence="4">TPR-like protein</fullName>
    </recommendedName>
</protein>
<dbReference type="InterPro" id="IPR019734">
    <property type="entry name" value="TPR_rpt"/>
</dbReference>
<evidence type="ECO:0000313" key="3">
    <source>
        <dbReference type="Proteomes" id="UP001295794"/>
    </source>
</evidence>
<dbReference type="EMBL" id="CAVNYO010000001">
    <property type="protein sequence ID" value="CAK5261855.1"/>
    <property type="molecule type" value="Genomic_DNA"/>
</dbReference>
<keyword evidence="3" id="KW-1185">Reference proteome</keyword>
<dbReference type="GO" id="GO:0006383">
    <property type="term" value="P:transcription by RNA polymerase III"/>
    <property type="evidence" value="ECO:0007669"/>
    <property type="project" value="InterPro"/>
</dbReference>
<comment type="caution">
    <text evidence="2">The sequence shown here is derived from an EMBL/GenBank/DDBJ whole genome shotgun (WGS) entry which is preliminary data.</text>
</comment>
<dbReference type="Proteomes" id="UP001295794">
    <property type="component" value="Unassembled WGS sequence"/>
</dbReference>
<reference evidence="2" key="1">
    <citation type="submission" date="2023-11" db="EMBL/GenBank/DDBJ databases">
        <authorList>
            <person name="De Vega J J."/>
            <person name="De Vega J J."/>
        </authorList>
    </citation>
    <scope>NUCLEOTIDE SEQUENCE</scope>
</reference>
<dbReference type="InterPro" id="IPR011990">
    <property type="entry name" value="TPR-like_helical_dom_sf"/>
</dbReference>
<name>A0AAD2GRN9_9AGAR</name>
<evidence type="ECO:0008006" key="4">
    <source>
        <dbReference type="Google" id="ProtNLM"/>
    </source>
</evidence>
<feature type="region of interest" description="Disordered" evidence="1">
    <location>
        <begin position="21"/>
        <end position="60"/>
    </location>
</feature>
<dbReference type="PANTHER" id="PTHR23082:SF0">
    <property type="entry name" value="GENERAL TRANSCRIPTION FACTOR 3C POLYPEPTIDE 3"/>
    <property type="match status" value="1"/>
</dbReference>
<sequence length="1005" mass="113002">MDFSAHFGDSTGLYSMSEADDFLYNQVPGPEENASSSSEEESSDGSSNGEGSGGEEDFAGPVPLAEMQIEGDFERLVQNIREDDNSGGILNRDWDFNVKDQESQFRDDLRGASGVGKTRRKGKRGRRTGPALSFEVKALLGDANQAYVDGDLSEAIRLMREVIRIEPRAASAWSVLAQCHDDLGKPEEALQLRIMAAHLRHEGEEWDRLARQSNDLGFKQQALYCWGKLASLDPTNINAQWDRASLARDLGDLKTTRHAFLAILKVFPHDIPVLSELRNVLVELGDLETCLNLFAAAFEHYQRVYPTGAGDLPGGGFGLMELLVLADLYNTVSEHRPAVEVIRRGCRWLQGRGDQRYWDACDDDREYDLESFKRVVDEGPQPGFYPLDVNARHRLSVARIQMGYTQEAKFHTSAVLAEDVLDYAPLFAETADAYFDQKMYAEARPIYELLGTEESTSSMYILLRTAICLRMLNELRPAVDVYEQIRLVDPTNNDAKLKLAEIYEILNEPRKALDLVYEVIDSRRRGNKIIDDDAGTANTAPPTSSLFAEESKSSARMKRSQPQNRMSREALIELETQMELETLRSHQHLQELYPQIDLGLQDANEAERDWVITAERLLDAFRETRQLFTTTGQFKGMFPGRERPSKDREAMEARMISRLQMELDGGGSSAKNSTDVFRGLNFRDWLSLTFQYAFLSTKRNQYESAEDLLKHMALSIAFRSAECQTSIRLALISCAMLAGRFSTVVEHARKIITTYQFNNEPLRILLAVLSSGLHPTDAFIVSPLQKFLYREMKLVGVASKNPELAKWTPAQKRFSLINNKGEDGDDEPADEAVPTAGGGDHVLPAYARKPNPVITAIYGQVCVAAKSYQSAIFYLLQAYEMCPEDPMICLSLTMASLGRAMQRQSDNRHHLVAQALAFLSRYRALRTEQTHGLGEIEYNFGRAFQQIGLHSHAARHYEAVLALAETQQDKTDTLAQEAAYNLAFVYNSTGAVELARALYRRWLTV</sequence>
<feature type="compositionally biased region" description="Polar residues" evidence="1">
    <location>
        <begin position="536"/>
        <end position="546"/>
    </location>
</feature>
<dbReference type="Pfam" id="PF14559">
    <property type="entry name" value="TPR_19"/>
    <property type="match status" value="1"/>
</dbReference>
<evidence type="ECO:0000256" key="1">
    <source>
        <dbReference type="SAM" id="MobiDB-lite"/>
    </source>
</evidence>
<dbReference type="SUPFAM" id="SSF48452">
    <property type="entry name" value="TPR-like"/>
    <property type="match status" value="2"/>
</dbReference>
<accession>A0AAD2GRN9</accession>
<organism evidence="2 3">
    <name type="scientific">Mycena citricolor</name>
    <dbReference type="NCBI Taxonomy" id="2018698"/>
    <lineage>
        <taxon>Eukaryota</taxon>
        <taxon>Fungi</taxon>
        <taxon>Dikarya</taxon>
        <taxon>Basidiomycota</taxon>
        <taxon>Agaricomycotina</taxon>
        <taxon>Agaricomycetes</taxon>
        <taxon>Agaricomycetidae</taxon>
        <taxon>Agaricales</taxon>
        <taxon>Marasmiineae</taxon>
        <taxon>Mycenaceae</taxon>
        <taxon>Mycena</taxon>
    </lineage>
</organism>
<dbReference type="InterPro" id="IPR039340">
    <property type="entry name" value="Tfc4/TFIIIC-102/Sfc4"/>
</dbReference>
<feature type="region of interest" description="Disordered" evidence="1">
    <location>
        <begin position="530"/>
        <end position="565"/>
    </location>
</feature>
<dbReference type="GO" id="GO:0000127">
    <property type="term" value="C:transcription factor TFIIIC complex"/>
    <property type="evidence" value="ECO:0007669"/>
    <property type="project" value="TreeGrafter"/>
</dbReference>
<evidence type="ECO:0000313" key="2">
    <source>
        <dbReference type="EMBL" id="CAK5261855.1"/>
    </source>
</evidence>